<organism evidence="2 3">
    <name type="scientific">Anaeromyces robustus</name>
    <dbReference type="NCBI Taxonomy" id="1754192"/>
    <lineage>
        <taxon>Eukaryota</taxon>
        <taxon>Fungi</taxon>
        <taxon>Fungi incertae sedis</taxon>
        <taxon>Chytridiomycota</taxon>
        <taxon>Chytridiomycota incertae sedis</taxon>
        <taxon>Neocallimastigomycetes</taxon>
        <taxon>Neocallimastigales</taxon>
        <taxon>Neocallimastigaceae</taxon>
        <taxon>Anaeromyces</taxon>
    </lineage>
</organism>
<proteinExistence type="predicted"/>
<name>A0A1Y1WXG9_9FUNG</name>
<gene>
    <name evidence="2" type="ORF">BCR32DRAFT_270194</name>
</gene>
<evidence type="ECO:0008006" key="4">
    <source>
        <dbReference type="Google" id="ProtNLM"/>
    </source>
</evidence>
<reference evidence="2 3" key="2">
    <citation type="submission" date="2016-08" db="EMBL/GenBank/DDBJ databases">
        <title>Pervasive Adenine N6-methylation of Active Genes in Fungi.</title>
        <authorList>
            <consortium name="DOE Joint Genome Institute"/>
            <person name="Mondo S.J."/>
            <person name="Dannebaum R.O."/>
            <person name="Kuo R.C."/>
            <person name="Labutti K."/>
            <person name="Haridas S."/>
            <person name="Kuo A."/>
            <person name="Salamov A."/>
            <person name="Ahrendt S.R."/>
            <person name="Lipzen A."/>
            <person name="Sullivan W."/>
            <person name="Andreopoulos W.B."/>
            <person name="Clum A."/>
            <person name="Lindquist E."/>
            <person name="Daum C."/>
            <person name="Ramamoorthy G.K."/>
            <person name="Gryganskyi A."/>
            <person name="Culley D."/>
            <person name="Magnuson J.K."/>
            <person name="James T.Y."/>
            <person name="O'Malley M.A."/>
            <person name="Stajich J.E."/>
            <person name="Spatafora J.W."/>
            <person name="Visel A."/>
            <person name="Grigoriev I.V."/>
        </authorList>
    </citation>
    <scope>NUCLEOTIDE SEQUENCE [LARGE SCALE GENOMIC DNA]</scope>
    <source>
        <strain evidence="2 3">S4</strain>
    </source>
</reference>
<dbReference type="STRING" id="1754192.A0A1Y1WXG9"/>
<protein>
    <recommendedName>
        <fullName evidence="4">Transglutaminase-like domain-containing protein</fullName>
    </recommendedName>
</protein>
<sequence>MNIKHKQLIFNFYSSFILFFIYCIRPTISYFIKKNNITNIDCNEIKTDSIIESSQFIIKGTNHKFLKFYHFELENPIELLKTSASSSTSTFNDKFYNQLNDFEKDIYNKVYKISNKLNPDVKLVVIYTYKVSISYFNFDKIFSCITLDNPQFWWITQYSISFRYEATDEESTTYSTRISIDLKDDESIFAKYKMDDIYQMNIEIIKAKENLINEIKELKLETKYSIIKYLHDYFIRMVNYKIYSDEPYIYTLYGALVKKESVNEGYAEAMMYIAKEFGLNIIIAKSATHEWNFVELNKKWYALDITRDDPVQYKIYEDDETEDTIVEIYYPESGDDSNLIYDYFLIGTETILPSSKKKYSNDTDYTLIYSIYPSNQNLLVYPTLEKSNYIYDKENDESAIIPTITTLTITTTTIKTSTSTSTTTNSSSSTTTTYVSNINDMITITKSTTAFSSSVSTLFVTDYIEIETDYYSNIDDDYLNSNITTSSNDNTSDSFSISSLLLISFIRNILFFTLYLILFLTILI</sequence>
<dbReference type="OrthoDB" id="2128161at2759"/>
<dbReference type="SUPFAM" id="SSF54001">
    <property type="entry name" value="Cysteine proteinases"/>
    <property type="match status" value="1"/>
</dbReference>
<dbReference type="Proteomes" id="UP000193944">
    <property type="component" value="Unassembled WGS sequence"/>
</dbReference>
<keyword evidence="1" id="KW-0472">Membrane</keyword>
<evidence type="ECO:0000256" key="1">
    <source>
        <dbReference type="SAM" id="Phobius"/>
    </source>
</evidence>
<evidence type="ECO:0000313" key="3">
    <source>
        <dbReference type="Proteomes" id="UP000193944"/>
    </source>
</evidence>
<feature type="transmembrane region" description="Helical" evidence="1">
    <location>
        <begin position="12"/>
        <end position="32"/>
    </location>
</feature>
<dbReference type="InterPro" id="IPR038765">
    <property type="entry name" value="Papain-like_cys_pep_sf"/>
</dbReference>
<keyword evidence="1" id="KW-0812">Transmembrane</keyword>
<dbReference type="AlphaFoldDB" id="A0A1Y1WXG9"/>
<keyword evidence="3" id="KW-1185">Reference proteome</keyword>
<comment type="caution">
    <text evidence="2">The sequence shown here is derived from an EMBL/GenBank/DDBJ whole genome shotgun (WGS) entry which is preliminary data.</text>
</comment>
<evidence type="ECO:0000313" key="2">
    <source>
        <dbReference type="EMBL" id="ORX78203.1"/>
    </source>
</evidence>
<dbReference type="EMBL" id="MCFG01000218">
    <property type="protein sequence ID" value="ORX78203.1"/>
    <property type="molecule type" value="Genomic_DNA"/>
</dbReference>
<accession>A0A1Y1WXG9</accession>
<reference evidence="2 3" key="1">
    <citation type="submission" date="2016-08" db="EMBL/GenBank/DDBJ databases">
        <title>A Parts List for Fungal Cellulosomes Revealed by Comparative Genomics.</title>
        <authorList>
            <consortium name="DOE Joint Genome Institute"/>
            <person name="Haitjema C.H."/>
            <person name="Gilmore S.P."/>
            <person name="Henske J.K."/>
            <person name="Solomon K.V."/>
            <person name="De Groot R."/>
            <person name="Kuo A."/>
            <person name="Mondo S.J."/>
            <person name="Salamov A.A."/>
            <person name="Labutti K."/>
            <person name="Zhao Z."/>
            <person name="Chiniquy J."/>
            <person name="Barry K."/>
            <person name="Brewer H.M."/>
            <person name="Purvine S.O."/>
            <person name="Wright A.T."/>
            <person name="Boxma B."/>
            <person name="Van Alen T."/>
            <person name="Hackstein J.H."/>
            <person name="Baker S.E."/>
            <person name="Grigoriev I.V."/>
            <person name="O'Malley M.A."/>
        </authorList>
    </citation>
    <scope>NUCLEOTIDE SEQUENCE [LARGE SCALE GENOMIC DNA]</scope>
    <source>
        <strain evidence="2 3">S4</strain>
    </source>
</reference>
<feature type="transmembrane region" description="Helical" evidence="1">
    <location>
        <begin position="500"/>
        <end position="523"/>
    </location>
</feature>
<keyword evidence="1" id="KW-1133">Transmembrane helix</keyword>